<evidence type="ECO:0000313" key="4">
    <source>
        <dbReference type="EMBL" id="KAJ6237554.1"/>
    </source>
</evidence>
<dbReference type="EMBL" id="JAOAOG010000239">
    <property type="protein sequence ID" value="KAJ6237554.1"/>
    <property type="molecule type" value="Genomic_DNA"/>
</dbReference>
<dbReference type="InterPro" id="IPR013320">
    <property type="entry name" value="ConA-like_dom_sf"/>
</dbReference>
<dbReference type="InterPro" id="IPR017868">
    <property type="entry name" value="Filamin/ABP280_repeat-like"/>
</dbReference>
<gene>
    <name evidence="4" type="ORF">M0813_27116</name>
</gene>
<evidence type="ECO:0000256" key="2">
    <source>
        <dbReference type="SAM" id="MobiDB-lite"/>
    </source>
</evidence>
<dbReference type="Pfam" id="PF00622">
    <property type="entry name" value="SPRY"/>
    <property type="match status" value="1"/>
</dbReference>
<dbReference type="InterPro" id="IPR014756">
    <property type="entry name" value="Ig_E-set"/>
</dbReference>
<dbReference type="PROSITE" id="PS50188">
    <property type="entry name" value="B302_SPRY"/>
    <property type="match status" value="1"/>
</dbReference>
<proteinExistence type="predicted"/>
<feature type="compositionally biased region" description="Basic residues" evidence="2">
    <location>
        <begin position="40"/>
        <end position="49"/>
    </location>
</feature>
<comment type="caution">
    <text evidence="4">The sequence shown here is derived from an EMBL/GenBank/DDBJ whole genome shotgun (WGS) entry which is preliminary data.</text>
</comment>
<dbReference type="InterPro" id="IPR050672">
    <property type="entry name" value="FBXO45-Fsn/SPSB_families"/>
</dbReference>
<dbReference type="SMART" id="SM00449">
    <property type="entry name" value="SPRY"/>
    <property type="match status" value="1"/>
</dbReference>
<dbReference type="Proteomes" id="UP001150062">
    <property type="component" value="Unassembled WGS sequence"/>
</dbReference>
<protein>
    <submittedName>
        <fullName evidence="4">Spry domain containing socs box protein</fullName>
    </submittedName>
</protein>
<feature type="compositionally biased region" description="Basic and acidic residues" evidence="2">
    <location>
        <begin position="14"/>
        <end position="25"/>
    </location>
</feature>
<dbReference type="SUPFAM" id="SSF81296">
    <property type="entry name" value="E set domains"/>
    <property type="match status" value="1"/>
</dbReference>
<dbReference type="Gene3D" id="2.60.120.920">
    <property type="match status" value="1"/>
</dbReference>
<evidence type="ECO:0000256" key="1">
    <source>
        <dbReference type="PROSITE-ProRule" id="PRU00087"/>
    </source>
</evidence>
<dbReference type="InterPro" id="IPR043136">
    <property type="entry name" value="B30.2/SPRY_sf"/>
</dbReference>
<dbReference type="Pfam" id="PF00630">
    <property type="entry name" value="Filamin"/>
    <property type="match status" value="1"/>
</dbReference>
<dbReference type="InterPro" id="IPR001870">
    <property type="entry name" value="B30.2/SPRY"/>
</dbReference>
<dbReference type="PANTHER" id="PTHR12245:SF5">
    <property type="entry name" value="SPRY DOMAIN-CONTAINING SOCS BOX PROTEIN 3"/>
    <property type="match status" value="1"/>
</dbReference>
<dbReference type="Gene3D" id="2.60.40.10">
    <property type="entry name" value="Immunoglobulins"/>
    <property type="match status" value="1"/>
</dbReference>
<feature type="repeat" description="Filamin" evidence="1">
    <location>
        <begin position="81"/>
        <end position="172"/>
    </location>
</feature>
<sequence>MSIVELDENDEEIHENKNENEKKTEQNQIQSQSQKQEQKPKKKKKKRKQNTTQNKQEDNKASQSYSSEDKRKKVDISCCTALIPGFVSQDRGFIIEIETRNCYGEIIESQDDDLVFSVEIFGPYDTMEEVIEKQKESGEFLGLFTLEEVGDHQIIVRSGSTDIEGSPFKIRVGHFEYFDSKSLGLSISNSNKTIHHNSPGFWSGAKGTLKLTEGKYYFNFKVGQTKEAHIMIGVVSLPELDYYSPAIDCTKSWLFYCHTGEKYHNRKLQQYGKSCTTGDTIEMKVDMDKKQLSFYKNSENFGVAFDSLPDTLVLAVDLGSLNDVVSLV</sequence>
<accession>A0ABQ8Y1J6</accession>
<feature type="domain" description="B30.2/SPRY" evidence="3">
    <location>
        <begin position="153"/>
        <end position="328"/>
    </location>
</feature>
<evidence type="ECO:0000259" key="3">
    <source>
        <dbReference type="PROSITE" id="PS50188"/>
    </source>
</evidence>
<dbReference type="PANTHER" id="PTHR12245">
    <property type="entry name" value="SPRY DOMAIN CONTAINING SOCS BOX PROTEIN"/>
    <property type="match status" value="1"/>
</dbReference>
<feature type="compositionally biased region" description="Acidic residues" evidence="2">
    <location>
        <begin position="1"/>
        <end position="13"/>
    </location>
</feature>
<dbReference type="InterPro" id="IPR003877">
    <property type="entry name" value="SPRY_dom"/>
</dbReference>
<feature type="region of interest" description="Disordered" evidence="2">
    <location>
        <begin position="1"/>
        <end position="68"/>
    </location>
</feature>
<dbReference type="SUPFAM" id="SSF49899">
    <property type="entry name" value="Concanavalin A-like lectins/glucanases"/>
    <property type="match status" value="1"/>
</dbReference>
<name>A0ABQ8Y1J6_9EUKA</name>
<reference evidence="4" key="1">
    <citation type="submission" date="2022-08" db="EMBL/GenBank/DDBJ databases">
        <title>Novel sulfate-reducing endosymbionts in the free-living metamonad Anaeramoeba.</title>
        <authorList>
            <person name="Jerlstrom-Hultqvist J."/>
            <person name="Cepicka I."/>
            <person name="Gallot-Lavallee L."/>
            <person name="Salas-Leiva D."/>
            <person name="Curtis B.A."/>
            <person name="Zahonova K."/>
            <person name="Pipaliya S."/>
            <person name="Dacks J."/>
            <person name="Roger A.J."/>
        </authorList>
    </citation>
    <scope>NUCLEOTIDE SEQUENCE</scope>
    <source>
        <strain evidence="4">Schooner1</strain>
    </source>
</reference>
<evidence type="ECO:0000313" key="5">
    <source>
        <dbReference type="Proteomes" id="UP001150062"/>
    </source>
</evidence>
<keyword evidence="5" id="KW-1185">Reference proteome</keyword>
<dbReference type="InterPro" id="IPR013783">
    <property type="entry name" value="Ig-like_fold"/>
</dbReference>
<feature type="compositionally biased region" description="Low complexity" evidence="2">
    <location>
        <begin position="26"/>
        <end position="35"/>
    </location>
</feature>
<dbReference type="CDD" id="cd11709">
    <property type="entry name" value="SPRY"/>
    <property type="match status" value="1"/>
</dbReference>
<organism evidence="4 5">
    <name type="scientific">Anaeramoeba flamelloides</name>
    <dbReference type="NCBI Taxonomy" id="1746091"/>
    <lineage>
        <taxon>Eukaryota</taxon>
        <taxon>Metamonada</taxon>
        <taxon>Anaeramoebidae</taxon>
        <taxon>Anaeramoeba</taxon>
    </lineage>
</organism>
<dbReference type="PROSITE" id="PS50194">
    <property type="entry name" value="FILAMIN_REPEAT"/>
    <property type="match status" value="1"/>
</dbReference>